<proteinExistence type="predicted"/>
<dbReference type="PANTHER" id="PTHR37542">
    <property type="entry name" value="HELO DOMAIN-CONTAINING PROTEIN-RELATED"/>
    <property type="match status" value="1"/>
</dbReference>
<dbReference type="Gene3D" id="1.10.510.10">
    <property type="entry name" value="Transferase(Phosphotransferase) domain 1"/>
    <property type="match status" value="1"/>
</dbReference>
<dbReference type="InterPro" id="IPR011009">
    <property type="entry name" value="Kinase-like_dom_sf"/>
</dbReference>
<comment type="caution">
    <text evidence="1">The sequence shown here is derived from an EMBL/GenBank/DDBJ whole genome shotgun (WGS) entry which is preliminary data.</text>
</comment>
<reference evidence="1 2" key="1">
    <citation type="submission" date="2024-01" db="EMBL/GenBank/DDBJ databases">
        <title>Complete genome of Cladobotryum mycophilum ATHUM6906.</title>
        <authorList>
            <person name="Christinaki A.C."/>
            <person name="Myridakis A.I."/>
            <person name="Kouvelis V.N."/>
        </authorList>
    </citation>
    <scope>NUCLEOTIDE SEQUENCE [LARGE SCALE GENOMIC DNA]</scope>
    <source>
        <strain evidence="1 2">ATHUM6906</strain>
    </source>
</reference>
<keyword evidence="2" id="KW-1185">Reference proteome</keyword>
<accession>A0ABR0SY49</accession>
<dbReference type="EMBL" id="JAVFKD010000002">
    <property type="protein sequence ID" value="KAK5996934.1"/>
    <property type="molecule type" value="Genomic_DNA"/>
</dbReference>
<sequence>MEREIYGWTERFGMRFLGRPEEFRNVIPVVEDSHAGTQTPSVVKFNRRLRGFLALAPSDRKNKGKEMLLQNATELIERIDNREFEPNEYFQLVEHGTEQLILSTRDVLMGEKPGTREFDMLEEDMGEFAAALSCLDPRTTDIRLLSIEYYLYNPIKYEFIFAHRPPGRIRCIRSLEDLIEYRSSSKAPYILNQRIKIAYKLAEAVFFLHTAGFVHKNITTSSVVILSSSHSDTASAFDRNVFREAYLMGLNLIRGVHACSDPSSVVPPWVWNRDISQHLDRLRRTDGPKYVKPYDTYSLGVVLLTIGLWRTLSAAAWSRIKVETPLSQWTEQLIGLAPQIGPIVGNRYQRIVEWCLGMTRDQNLRDMDFV</sequence>
<name>A0ABR0SY49_9HYPO</name>
<organism evidence="1 2">
    <name type="scientific">Cladobotryum mycophilum</name>
    <dbReference type="NCBI Taxonomy" id="491253"/>
    <lineage>
        <taxon>Eukaryota</taxon>
        <taxon>Fungi</taxon>
        <taxon>Dikarya</taxon>
        <taxon>Ascomycota</taxon>
        <taxon>Pezizomycotina</taxon>
        <taxon>Sordariomycetes</taxon>
        <taxon>Hypocreomycetidae</taxon>
        <taxon>Hypocreales</taxon>
        <taxon>Hypocreaceae</taxon>
        <taxon>Cladobotryum</taxon>
    </lineage>
</organism>
<dbReference type="SUPFAM" id="SSF56112">
    <property type="entry name" value="Protein kinase-like (PK-like)"/>
    <property type="match status" value="1"/>
</dbReference>
<gene>
    <name evidence="1" type="ORF">PT974_02281</name>
</gene>
<dbReference type="Proteomes" id="UP001338125">
    <property type="component" value="Unassembled WGS sequence"/>
</dbReference>
<protein>
    <recommendedName>
        <fullName evidence="3">Protein kinase domain-containing protein</fullName>
    </recommendedName>
</protein>
<dbReference type="PANTHER" id="PTHR37542:SF3">
    <property type="entry name" value="PRION-INHIBITION AND PROPAGATION HELO DOMAIN-CONTAINING PROTEIN"/>
    <property type="match status" value="1"/>
</dbReference>
<evidence type="ECO:0000313" key="1">
    <source>
        <dbReference type="EMBL" id="KAK5996934.1"/>
    </source>
</evidence>
<evidence type="ECO:0008006" key="3">
    <source>
        <dbReference type="Google" id="ProtNLM"/>
    </source>
</evidence>
<evidence type="ECO:0000313" key="2">
    <source>
        <dbReference type="Proteomes" id="UP001338125"/>
    </source>
</evidence>